<evidence type="ECO:0000256" key="5">
    <source>
        <dbReference type="NCBIfam" id="TIGR00019"/>
    </source>
</evidence>
<dbReference type="InterPro" id="IPR050057">
    <property type="entry name" value="Prokaryotic/Mito_RF"/>
</dbReference>
<dbReference type="Gene3D" id="6.10.140.1950">
    <property type="match status" value="1"/>
</dbReference>
<sequence>MAIHDYKKEKQELEDQLSDPKLLSDKKNYADVSRAYKRVCTIVELAETINFTRANIEEARELQEDTDPEMQTMAQGILESLEPSLIALEERLELLLIPPDPIDKNDAILEFRAGTGGDEAALFAGELMRMYMRYAEMQGWKTSVITVSETELGGLKEAIIEMTGEDVYGNLKWESGVHRVQRVPETEKAGRIHTSTASVVVMPKIEEEEFDMDMTELDIQATTSQGAGGQSVNTTYSAIRIIHRPTGIIVTCQDERSQTQNKIKALAVMRARLFQLREEEKRKELDETRRSQIGTGDRSEKIRTYNFPQDRVTDHRIKESWNNLPVIMEGYIEPIIVALKKAARDEQAA</sequence>
<evidence type="ECO:0000256" key="2">
    <source>
        <dbReference type="ARBA" id="ARBA00010835"/>
    </source>
</evidence>
<keyword evidence="3" id="KW-0488">Methylation</keyword>
<dbReference type="GO" id="GO:0005737">
    <property type="term" value="C:cytoplasm"/>
    <property type="evidence" value="ECO:0007669"/>
    <property type="project" value="UniProtKB-ARBA"/>
</dbReference>
<feature type="domain" description="Peptide chain release factor" evidence="7">
    <location>
        <begin position="61"/>
        <end position="174"/>
    </location>
</feature>
<evidence type="ECO:0000256" key="6">
    <source>
        <dbReference type="SAM" id="MobiDB-lite"/>
    </source>
</evidence>
<dbReference type="Pfam" id="PF00472">
    <property type="entry name" value="RF-1"/>
    <property type="match status" value="1"/>
</dbReference>
<dbReference type="EMBL" id="PCYM01000004">
    <property type="protein sequence ID" value="PIR47640.1"/>
    <property type="molecule type" value="Genomic_DNA"/>
</dbReference>
<proteinExistence type="inferred from homology"/>
<dbReference type="SMART" id="SM00937">
    <property type="entry name" value="PCRF"/>
    <property type="match status" value="1"/>
</dbReference>
<dbReference type="Proteomes" id="UP000230084">
    <property type="component" value="Unassembled WGS sequence"/>
</dbReference>
<dbReference type="GO" id="GO:0016149">
    <property type="term" value="F:translation release factor activity, codon specific"/>
    <property type="evidence" value="ECO:0007669"/>
    <property type="project" value="InterPro"/>
</dbReference>
<reference evidence="8 9" key="1">
    <citation type="submission" date="2017-09" db="EMBL/GenBank/DDBJ databases">
        <title>Depth-based differentiation of microbial function through sediment-hosted aquifers and enrichment of novel symbionts in the deep terrestrial subsurface.</title>
        <authorList>
            <person name="Probst A.J."/>
            <person name="Ladd B."/>
            <person name="Jarett J.K."/>
            <person name="Geller-Mcgrath D.E."/>
            <person name="Sieber C.M."/>
            <person name="Emerson J.B."/>
            <person name="Anantharaman K."/>
            <person name="Thomas B.C."/>
            <person name="Malmstrom R."/>
            <person name="Stieglmeier M."/>
            <person name="Klingl A."/>
            <person name="Woyke T."/>
            <person name="Ryan C.M."/>
            <person name="Banfield J.F."/>
        </authorList>
    </citation>
    <scope>NUCLEOTIDE SEQUENCE [LARGE SCALE GENOMIC DNA]</scope>
    <source>
        <strain evidence="8">CG10_big_fil_rev_8_21_14_0_10_50_16</strain>
    </source>
</reference>
<dbReference type="PANTHER" id="PTHR43804:SF7">
    <property type="entry name" value="LD18447P"/>
    <property type="match status" value="1"/>
</dbReference>
<dbReference type="SUPFAM" id="SSF75620">
    <property type="entry name" value="Release factor"/>
    <property type="match status" value="1"/>
</dbReference>
<dbReference type="FunFam" id="3.30.160.20:FF:000004">
    <property type="entry name" value="Peptide chain release factor 1"/>
    <property type="match status" value="1"/>
</dbReference>
<dbReference type="NCBIfam" id="NF001859">
    <property type="entry name" value="PRK00591.1"/>
    <property type="match status" value="1"/>
</dbReference>
<dbReference type="InterPro" id="IPR045853">
    <property type="entry name" value="Pep_chain_release_fac_I_sf"/>
</dbReference>
<evidence type="ECO:0000313" key="8">
    <source>
        <dbReference type="EMBL" id="PIR47640.1"/>
    </source>
</evidence>
<dbReference type="NCBIfam" id="TIGR00019">
    <property type="entry name" value="prfA"/>
    <property type="match status" value="1"/>
</dbReference>
<evidence type="ECO:0000259" key="7">
    <source>
        <dbReference type="SMART" id="SM00937"/>
    </source>
</evidence>
<protein>
    <recommendedName>
        <fullName evidence="5">Peptide chain release factor 1</fullName>
    </recommendedName>
</protein>
<dbReference type="Pfam" id="PF03462">
    <property type="entry name" value="PCRF"/>
    <property type="match status" value="1"/>
</dbReference>
<gene>
    <name evidence="8" type="ORF">COV06_02390</name>
</gene>
<dbReference type="FunFam" id="3.30.70.1660:FF:000002">
    <property type="entry name" value="Peptide chain release factor 1"/>
    <property type="match status" value="1"/>
</dbReference>
<evidence type="ECO:0000313" key="9">
    <source>
        <dbReference type="Proteomes" id="UP000230084"/>
    </source>
</evidence>
<dbReference type="Gene3D" id="3.30.160.20">
    <property type="match status" value="1"/>
</dbReference>
<accession>A0A2H0RME5</accession>
<evidence type="ECO:0000256" key="4">
    <source>
        <dbReference type="ARBA" id="ARBA00022917"/>
    </source>
</evidence>
<feature type="compositionally biased region" description="Basic and acidic residues" evidence="6">
    <location>
        <begin position="281"/>
        <end position="290"/>
    </location>
</feature>
<organism evidence="8 9">
    <name type="scientific">Candidatus Uhrbacteria bacterium CG10_big_fil_rev_8_21_14_0_10_50_16</name>
    <dbReference type="NCBI Taxonomy" id="1975039"/>
    <lineage>
        <taxon>Bacteria</taxon>
        <taxon>Candidatus Uhriibacteriota</taxon>
    </lineage>
</organism>
<dbReference type="Gene3D" id="3.30.70.1660">
    <property type="match status" value="2"/>
</dbReference>
<dbReference type="AlphaFoldDB" id="A0A2H0RME5"/>
<comment type="caution">
    <text evidence="8">The sequence shown here is derived from an EMBL/GenBank/DDBJ whole genome shotgun (WGS) entry which is preliminary data.</text>
</comment>
<dbReference type="PANTHER" id="PTHR43804">
    <property type="entry name" value="LD18447P"/>
    <property type="match status" value="1"/>
</dbReference>
<keyword evidence="4" id="KW-0648">Protein biosynthesis</keyword>
<comment type="function">
    <text evidence="1">Peptide chain release factor 1 directs the termination of translation in response to the peptide chain termination codons UAG and UAA.</text>
</comment>
<name>A0A2H0RME5_9BACT</name>
<dbReference type="InterPro" id="IPR004373">
    <property type="entry name" value="RF-1"/>
</dbReference>
<dbReference type="InterPro" id="IPR000352">
    <property type="entry name" value="Pep_chain_release_fac_I"/>
</dbReference>
<comment type="similarity">
    <text evidence="2">Belongs to the prokaryotic/mitochondrial release factor family.</text>
</comment>
<dbReference type="InterPro" id="IPR005139">
    <property type="entry name" value="PCRF"/>
</dbReference>
<evidence type="ECO:0000256" key="1">
    <source>
        <dbReference type="ARBA" id="ARBA00002986"/>
    </source>
</evidence>
<feature type="region of interest" description="Disordered" evidence="6">
    <location>
        <begin position="281"/>
        <end position="301"/>
    </location>
</feature>
<evidence type="ECO:0000256" key="3">
    <source>
        <dbReference type="ARBA" id="ARBA00022481"/>
    </source>
</evidence>